<reference evidence="1 2" key="1">
    <citation type="submission" date="2016-01" db="EMBL/GenBank/DDBJ databases">
        <title>Genome Sequences of Twelve Sporeforming Bacillus Species Isolated from Foods.</title>
        <authorList>
            <person name="Berendsen E.M."/>
            <person name="Wells-Bennik M.H."/>
            <person name="Krawcyk A.O."/>
            <person name="De Jong A."/>
            <person name="Holsappel S."/>
            <person name="Eijlander R.T."/>
            <person name="Kuipers O.P."/>
        </authorList>
    </citation>
    <scope>NUCLEOTIDE SEQUENCE [LARGE SCALE GENOMIC DNA]</scope>
    <source>
        <strain evidence="1 2">B4099</strain>
    </source>
</reference>
<name>A0A150KJS4_HEYCO</name>
<accession>A0A150KJS4</accession>
<evidence type="ECO:0000313" key="1">
    <source>
        <dbReference type="EMBL" id="KYC72347.1"/>
    </source>
</evidence>
<evidence type="ECO:0000313" key="2">
    <source>
        <dbReference type="Proteomes" id="UP000075304"/>
    </source>
</evidence>
<proteinExistence type="predicted"/>
<comment type="caution">
    <text evidence="1">The sequence shown here is derived from an EMBL/GenBank/DDBJ whole genome shotgun (WGS) entry which is preliminary data.</text>
</comment>
<dbReference type="Proteomes" id="UP000075304">
    <property type="component" value="Unassembled WGS sequence"/>
</dbReference>
<dbReference type="EMBL" id="LQYI01000020">
    <property type="protein sequence ID" value="KYC72347.1"/>
    <property type="molecule type" value="Genomic_DNA"/>
</dbReference>
<gene>
    <name evidence="1" type="ORF">B4099_1400</name>
</gene>
<sequence>MSGSRHMFAVFYFTGGSRDPCCRFLHIPGLFRTYYKEAHAGI</sequence>
<organism evidence="1 2">
    <name type="scientific">Heyndrickxia coagulans</name>
    <name type="common">Weizmannia coagulans</name>
    <dbReference type="NCBI Taxonomy" id="1398"/>
    <lineage>
        <taxon>Bacteria</taxon>
        <taxon>Bacillati</taxon>
        <taxon>Bacillota</taxon>
        <taxon>Bacilli</taxon>
        <taxon>Bacillales</taxon>
        <taxon>Bacillaceae</taxon>
        <taxon>Heyndrickxia</taxon>
    </lineage>
</organism>
<protein>
    <submittedName>
        <fullName evidence="1">Uncharacterized protein</fullName>
    </submittedName>
</protein>
<dbReference type="AlphaFoldDB" id="A0A150KJS4"/>